<evidence type="ECO:0000313" key="3">
    <source>
        <dbReference type="Proteomes" id="UP000265520"/>
    </source>
</evidence>
<protein>
    <submittedName>
        <fullName evidence="2">Uncharacterized protein</fullName>
    </submittedName>
</protein>
<reference evidence="2 3" key="1">
    <citation type="journal article" date="2018" name="Front. Plant Sci.">
        <title>Red Clover (Trifolium pratense) and Zigzag Clover (T. medium) - A Picture of Genomic Similarities and Differences.</title>
        <authorList>
            <person name="Dluhosova J."/>
            <person name="Istvanek J."/>
            <person name="Nedelnik J."/>
            <person name="Repkova J."/>
        </authorList>
    </citation>
    <scope>NUCLEOTIDE SEQUENCE [LARGE SCALE GENOMIC DNA]</scope>
    <source>
        <strain evidence="3">cv. 10/8</strain>
        <tissue evidence="2">Leaf</tissue>
    </source>
</reference>
<organism evidence="2 3">
    <name type="scientific">Trifolium medium</name>
    <dbReference type="NCBI Taxonomy" id="97028"/>
    <lineage>
        <taxon>Eukaryota</taxon>
        <taxon>Viridiplantae</taxon>
        <taxon>Streptophyta</taxon>
        <taxon>Embryophyta</taxon>
        <taxon>Tracheophyta</taxon>
        <taxon>Spermatophyta</taxon>
        <taxon>Magnoliopsida</taxon>
        <taxon>eudicotyledons</taxon>
        <taxon>Gunneridae</taxon>
        <taxon>Pentapetalae</taxon>
        <taxon>rosids</taxon>
        <taxon>fabids</taxon>
        <taxon>Fabales</taxon>
        <taxon>Fabaceae</taxon>
        <taxon>Papilionoideae</taxon>
        <taxon>50 kb inversion clade</taxon>
        <taxon>NPAAA clade</taxon>
        <taxon>Hologalegina</taxon>
        <taxon>IRL clade</taxon>
        <taxon>Trifolieae</taxon>
        <taxon>Trifolium</taxon>
    </lineage>
</organism>
<dbReference type="AlphaFoldDB" id="A0A392US27"/>
<proteinExistence type="predicted"/>
<name>A0A392US27_9FABA</name>
<feature type="compositionally biased region" description="Gly residues" evidence="1">
    <location>
        <begin position="27"/>
        <end position="36"/>
    </location>
</feature>
<feature type="region of interest" description="Disordered" evidence="1">
    <location>
        <begin position="1"/>
        <end position="36"/>
    </location>
</feature>
<keyword evidence="3" id="KW-1185">Reference proteome</keyword>
<evidence type="ECO:0000256" key="1">
    <source>
        <dbReference type="SAM" id="MobiDB-lite"/>
    </source>
</evidence>
<feature type="non-terminal residue" evidence="2">
    <location>
        <position position="1"/>
    </location>
</feature>
<dbReference type="EMBL" id="LXQA010882041">
    <property type="protein sequence ID" value="MCI75404.1"/>
    <property type="molecule type" value="Genomic_DNA"/>
</dbReference>
<sequence length="36" mass="3711">GDSWKGEELIGDGGDESHEVTPSYASGGKGSTGRWT</sequence>
<accession>A0A392US27</accession>
<evidence type="ECO:0000313" key="2">
    <source>
        <dbReference type="EMBL" id="MCI75404.1"/>
    </source>
</evidence>
<comment type="caution">
    <text evidence="2">The sequence shown here is derived from an EMBL/GenBank/DDBJ whole genome shotgun (WGS) entry which is preliminary data.</text>
</comment>
<dbReference type="Proteomes" id="UP000265520">
    <property type="component" value="Unassembled WGS sequence"/>
</dbReference>